<dbReference type="SUPFAM" id="SSF46785">
    <property type="entry name" value="Winged helix' DNA-binding domain"/>
    <property type="match status" value="1"/>
</dbReference>
<dbReference type="InterPro" id="IPR036390">
    <property type="entry name" value="WH_DNA-bd_sf"/>
</dbReference>
<dbReference type="Gene3D" id="3.40.190.10">
    <property type="entry name" value="Periplasmic binding protein-like II"/>
    <property type="match status" value="1"/>
</dbReference>
<keyword evidence="6" id="KW-1185">Reference proteome</keyword>
<evidence type="ECO:0000256" key="1">
    <source>
        <dbReference type="ARBA" id="ARBA00023015"/>
    </source>
</evidence>
<accession>A0ABP3YLL6</accession>
<proteinExistence type="predicted"/>
<organism evidence="5 6">
    <name type="scientific">Pseudonocardia zijingensis</name>
    <dbReference type="NCBI Taxonomy" id="153376"/>
    <lineage>
        <taxon>Bacteria</taxon>
        <taxon>Bacillati</taxon>
        <taxon>Actinomycetota</taxon>
        <taxon>Actinomycetes</taxon>
        <taxon>Pseudonocardiales</taxon>
        <taxon>Pseudonocardiaceae</taxon>
        <taxon>Pseudonocardia</taxon>
    </lineage>
</organism>
<protein>
    <recommendedName>
        <fullName evidence="4">HTH gntR-type domain-containing protein</fullName>
    </recommendedName>
</protein>
<reference evidence="6" key="1">
    <citation type="journal article" date="2019" name="Int. J. Syst. Evol. Microbiol.">
        <title>The Global Catalogue of Microorganisms (GCM) 10K type strain sequencing project: providing services to taxonomists for standard genome sequencing and annotation.</title>
        <authorList>
            <consortium name="The Broad Institute Genomics Platform"/>
            <consortium name="The Broad Institute Genome Sequencing Center for Infectious Disease"/>
            <person name="Wu L."/>
            <person name="Ma J."/>
        </authorList>
    </citation>
    <scope>NUCLEOTIDE SEQUENCE [LARGE SCALE GENOMIC DNA]</scope>
    <source>
        <strain evidence="6">JCM 11117</strain>
    </source>
</reference>
<dbReference type="Pfam" id="PF12727">
    <property type="entry name" value="PBP_like"/>
    <property type="match status" value="1"/>
</dbReference>
<dbReference type="Proteomes" id="UP001499967">
    <property type="component" value="Unassembled WGS sequence"/>
</dbReference>
<dbReference type="PROSITE" id="PS50949">
    <property type="entry name" value="HTH_GNTR"/>
    <property type="match status" value="1"/>
</dbReference>
<name>A0ABP3YLL6_9PSEU</name>
<evidence type="ECO:0000256" key="3">
    <source>
        <dbReference type="ARBA" id="ARBA00023163"/>
    </source>
</evidence>
<keyword evidence="1" id="KW-0805">Transcription regulation</keyword>
<dbReference type="InterPro" id="IPR036388">
    <property type="entry name" value="WH-like_DNA-bd_sf"/>
</dbReference>
<dbReference type="SMART" id="SM00345">
    <property type="entry name" value="HTH_GNTR"/>
    <property type="match status" value="1"/>
</dbReference>
<gene>
    <name evidence="5" type="ORF">GCM10009559_53040</name>
</gene>
<dbReference type="EMBL" id="BAAAHP010000163">
    <property type="protein sequence ID" value="GAA0895856.1"/>
    <property type="molecule type" value="Genomic_DNA"/>
</dbReference>
<dbReference type="Pfam" id="PF00392">
    <property type="entry name" value="GntR"/>
    <property type="match status" value="1"/>
</dbReference>
<evidence type="ECO:0000313" key="5">
    <source>
        <dbReference type="EMBL" id="GAA0895856.1"/>
    </source>
</evidence>
<evidence type="ECO:0000313" key="6">
    <source>
        <dbReference type="Proteomes" id="UP001499967"/>
    </source>
</evidence>
<keyword evidence="2" id="KW-0238">DNA-binding</keyword>
<dbReference type="PANTHER" id="PTHR38431:SF1">
    <property type="entry name" value="BLL2305 PROTEIN"/>
    <property type="match status" value="1"/>
</dbReference>
<evidence type="ECO:0000259" key="4">
    <source>
        <dbReference type="PROSITE" id="PS50949"/>
    </source>
</evidence>
<dbReference type="SUPFAM" id="SSF53850">
    <property type="entry name" value="Periplasmic binding protein-like II"/>
    <property type="match status" value="1"/>
</dbReference>
<comment type="caution">
    <text evidence="5">The sequence shown here is derived from an EMBL/GenBank/DDBJ whole genome shotgun (WGS) entry which is preliminary data.</text>
</comment>
<dbReference type="Gene3D" id="1.10.10.10">
    <property type="entry name" value="Winged helix-like DNA-binding domain superfamily/Winged helix DNA-binding domain"/>
    <property type="match status" value="1"/>
</dbReference>
<evidence type="ECO:0000256" key="2">
    <source>
        <dbReference type="ARBA" id="ARBA00023125"/>
    </source>
</evidence>
<feature type="domain" description="HTH gntR-type" evidence="4">
    <location>
        <begin position="10"/>
        <end position="78"/>
    </location>
</feature>
<dbReference type="PANTHER" id="PTHR38431">
    <property type="entry name" value="BLL2305 PROTEIN"/>
    <property type="match status" value="1"/>
</dbReference>
<keyword evidence="3" id="KW-0804">Transcription</keyword>
<sequence>MVVSSIVPVVTQYLDLAAGIAARVRDGELGPGAELPAVRVAAEEAGTTPSTVARAYRHLADHGVITQADRRRARVAAGGPLAARQLLDEGRVFRLAGSDDPALQVVLDGLDASVRVVGARGSFPALRALVRGEADGAAIHLRHRCGDYNTPFARALLRGRDPHLLHLWRREQGLIVPPGNPLAITTPSDLHGRRVARREPGSGTRVLLDQLVHEAGATPGPLSADYGSHFEIALAVAAGAADVGLGVRAAAADLELDFVPLTWESYDVVLPESALGAAGPLVAALSEPAVRETITAMPGYDLAATATIERIAERVSHR</sequence>
<dbReference type="InterPro" id="IPR000524">
    <property type="entry name" value="Tscrpt_reg_HTH_GntR"/>
</dbReference>
<dbReference type="InterPro" id="IPR024370">
    <property type="entry name" value="PBP_domain"/>
</dbReference>